<organism evidence="2 3">
    <name type="scientific">Candidatus Raymondbacteria bacterium RIFOXYD12_FULL_49_13</name>
    <dbReference type="NCBI Taxonomy" id="1817890"/>
    <lineage>
        <taxon>Bacteria</taxon>
        <taxon>Raymondiibacteriota</taxon>
    </lineage>
</organism>
<dbReference type="Gene3D" id="3.50.50.60">
    <property type="entry name" value="FAD/NAD(P)-binding domain"/>
    <property type="match status" value="2"/>
</dbReference>
<feature type="domain" description="FAD-dependent protein C-terminal" evidence="1">
    <location>
        <begin position="275"/>
        <end position="461"/>
    </location>
</feature>
<dbReference type="PIRSF" id="PIRSF038984">
    <property type="entry name" value="FAD_binding_protein"/>
    <property type="match status" value="1"/>
</dbReference>
<name>A0A1F7FL43_UNCRA</name>
<evidence type="ECO:0000259" key="1">
    <source>
        <dbReference type="Pfam" id="PF21688"/>
    </source>
</evidence>
<dbReference type="Gene3D" id="3.30.70.2700">
    <property type="match status" value="1"/>
</dbReference>
<dbReference type="InterPro" id="IPR036188">
    <property type="entry name" value="FAD/NAD-bd_sf"/>
</dbReference>
<protein>
    <recommendedName>
        <fullName evidence="1">FAD-dependent protein C-terminal domain-containing protein</fullName>
    </recommendedName>
</protein>
<evidence type="ECO:0000313" key="2">
    <source>
        <dbReference type="EMBL" id="OGK07343.1"/>
    </source>
</evidence>
<dbReference type="AlphaFoldDB" id="A0A1F7FL43"/>
<proteinExistence type="predicted"/>
<comment type="caution">
    <text evidence="2">The sequence shown here is derived from an EMBL/GenBank/DDBJ whole genome shotgun (WGS) entry which is preliminary data.</text>
</comment>
<dbReference type="Pfam" id="PF21688">
    <property type="entry name" value="FAD-depend_C"/>
    <property type="match status" value="1"/>
</dbReference>
<dbReference type="EMBL" id="MFYX01000010">
    <property type="protein sequence ID" value="OGK07343.1"/>
    <property type="molecule type" value="Genomic_DNA"/>
</dbReference>
<evidence type="ECO:0000313" key="3">
    <source>
        <dbReference type="Proteomes" id="UP000179243"/>
    </source>
</evidence>
<dbReference type="SUPFAM" id="SSF51905">
    <property type="entry name" value="FAD/NAD(P)-binding domain"/>
    <property type="match status" value="1"/>
</dbReference>
<sequence>MKYFVVSNISKPLDSPDTLQGLAAGKLGVSPVEILDAIIVRQSLDARKKGRLKYVYTCAVKLDASHPISGLEEYVVPEIDLSAGTLSFKQRPVIIGLGPAGLFAAHTMVKKGYKPIILEQGKPVAERAQDVRLLCDTGIFNARSNVLFGEGGAGAFSDGKLTARNRSAVTDVIYRTFIEYGAIPETGYMAKPHIGTDKLTRIISAMTQSLTENGAEIFYNTQVSSFKPENGGTLRVMSDKGDWISDCVVCAPGYGARALFREMLKLNVTLEKKTFAIGFRVEHPRDFIDSSQYGESGISAVVGAADYHLTESMGNGRGIYTFCVCPGGEIINASAEEGMMAVNGMSLSMRNSPNTNSAVVVTVYPSDLPDHALAGVEFSEQIERACAQGPAMHAPVQRLKDFMRGVKSATAHSSYKPGCYCEDISGLMPNFIVKALHHGIHGFDRKIRGYIEQGVAVAPETGTSSPVRITRNPDTFESVSCKGWFPIGEGAGYSGGIVSSAADGINFALKMV</sequence>
<gene>
    <name evidence="2" type="ORF">A2519_07350</name>
</gene>
<dbReference type="PANTHER" id="PTHR42842:SF3">
    <property type="entry name" value="FAD_NAD(P)-BINDING OXIDOREDUCTASE FAMILY PROTEIN"/>
    <property type="match status" value="1"/>
</dbReference>
<accession>A0A1F7FL43</accession>
<dbReference type="PANTHER" id="PTHR42842">
    <property type="entry name" value="FAD/NAD(P)-BINDING OXIDOREDUCTASE"/>
    <property type="match status" value="1"/>
</dbReference>
<dbReference type="InterPro" id="IPR028348">
    <property type="entry name" value="FAD-binding_protein"/>
</dbReference>
<reference evidence="2 3" key="1">
    <citation type="journal article" date="2016" name="Nat. Commun.">
        <title>Thousands of microbial genomes shed light on interconnected biogeochemical processes in an aquifer system.</title>
        <authorList>
            <person name="Anantharaman K."/>
            <person name="Brown C.T."/>
            <person name="Hug L.A."/>
            <person name="Sharon I."/>
            <person name="Castelle C.J."/>
            <person name="Probst A.J."/>
            <person name="Thomas B.C."/>
            <person name="Singh A."/>
            <person name="Wilkins M.J."/>
            <person name="Karaoz U."/>
            <person name="Brodie E.L."/>
            <person name="Williams K.H."/>
            <person name="Hubbard S.S."/>
            <person name="Banfield J.F."/>
        </authorList>
    </citation>
    <scope>NUCLEOTIDE SEQUENCE [LARGE SCALE GENOMIC DNA]</scope>
</reference>
<dbReference type="Proteomes" id="UP000179243">
    <property type="component" value="Unassembled WGS sequence"/>
</dbReference>
<dbReference type="InterPro" id="IPR049516">
    <property type="entry name" value="FAD-depend_C"/>
</dbReference>